<gene>
    <name evidence="17" type="ORF">C8D93_11033</name>
</gene>
<keyword evidence="5 12" id="KW-0274">FAD</keyword>
<dbReference type="SUPFAM" id="SSF51905">
    <property type="entry name" value="FAD/NAD(P)-binding domain"/>
    <property type="match status" value="1"/>
</dbReference>
<evidence type="ECO:0000259" key="15">
    <source>
        <dbReference type="Pfam" id="PF02852"/>
    </source>
</evidence>
<dbReference type="PANTHER" id="PTHR22912:SF160">
    <property type="entry name" value="DIHYDROLIPOYL DEHYDROGENASE"/>
    <property type="match status" value="1"/>
</dbReference>
<feature type="domain" description="Pyridine nucleotide-disulphide oxidoreductase dimerisation" evidence="15">
    <location>
        <begin position="349"/>
        <end position="460"/>
    </location>
</feature>
<dbReference type="GO" id="GO:0006103">
    <property type="term" value="P:2-oxoglutarate metabolic process"/>
    <property type="evidence" value="ECO:0007669"/>
    <property type="project" value="TreeGrafter"/>
</dbReference>
<comment type="cofactor">
    <cofactor evidence="12 14">
        <name>FAD</name>
        <dbReference type="ChEBI" id="CHEBI:57692"/>
    </cofactor>
    <text evidence="12 14">Binds 1 FAD per subunit.</text>
</comment>
<feature type="binding site" evidence="12">
    <location>
        <position position="315"/>
    </location>
    <ligand>
        <name>FAD</name>
        <dbReference type="ChEBI" id="CHEBI:57692"/>
    </ligand>
</feature>
<dbReference type="SUPFAM" id="SSF55424">
    <property type="entry name" value="FAD/NAD-linked reductases, dimerisation (C-terminal) domain"/>
    <property type="match status" value="1"/>
</dbReference>
<evidence type="ECO:0000256" key="12">
    <source>
        <dbReference type="PIRSR" id="PIRSR000350-3"/>
    </source>
</evidence>
<feature type="binding site" evidence="12">
    <location>
        <position position="275"/>
    </location>
    <ligand>
        <name>NAD(+)</name>
        <dbReference type="ChEBI" id="CHEBI:57540"/>
    </ligand>
</feature>
<dbReference type="InterPro" id="IPR016156">
    <property type="entry name" value="FAD/NAD-linked_Rdtase_dimer_sf"/>
</dbReference>
<dbReference type="OrthoDB" id="9800167at2"/>
<proteinExistence type="inferred from homology"/>
<dbReference type="AlphaFoldDB" id="A0A318E2F1"/>
<sequence length="470" mass="48888">MSGKITTQVLVVGGGPGGYVAAIRAGQLGLDTTLVEADRLGGTCLIRGCIPSKALIHVASRFAGLQQLSVAPHAGIALKSEPDFDLPAAIQWKDGIVDKLSTGVAGLLKKAKVRVVHGTAKFADAKTCTVQTGDAPVEITAEHVILATGSVAAGLPQLPWGDGVISSTEALSLPALPKRLVVVGAGYIGLELGIAFAKLGVEVRFVEALDRMLPSYDRALVRPVEQWLKKRGIEVLLNTKAQDVARANGGLRVTVQTGDAAPQDLACDTLLVAVGRRPNTQGWGLEHMALTMDGAFVKVDAQCRTAMHNVWAIGDLVGEPMLAHKASAQGEMVAEIIAGKRRSFDPVAIPAVCFTEPEIVAVGLSPDEAKAQGIETVTGQFPFAANGRALTMDAGGDGGFVRVTARADNHLVLGIHAVGAHVSDLSGEFAHALEMGARLEDIAHTIHVHPTLTEAVPEAALGALGHALHI</sequence>
<dbReference type="PRINTS" id="PR00368">
    <property type="entry name" value="FADPNR"/>
</dbReference>
<keyword evidence="4 14" id="KW-0285">Flavoprotein</keyword>
<dbReference type="Proteomes" id="UP000248330">
    <property type="component" value="Unassembled WGS sequence"/>
</dbReference>
<dbReference type="EMBL" id="QICN01000010">
    <property type="protein sequence ID" value="PXV65215.1"/>
    <property type="molecule type" value="Genomic_DNA"/>
</dbReference>
<feature type="active site" description="Proton acceptor" evidence="11">
    <location>
        <position position="449"/>
    </location>
</feature>
<dbReference type="InterPro" id="IPR050151">
    <property type="entry name" value="Class-I_Pyr_Nuc-Dis_Oxidored"/>
</dbReference>
<evidence type="ECO:0000256" key="14">
    <source>
        <dbReference type="RuleBase" id="RU003692"/>
    </source>
</evidence>
<comment type="caution">
    <text evidence="17">The sequence shown here is derived from an EMBL/GenBank/DDBJ whole genome shotgun (WGS) entry which is preliminary data.</text>
</comment>
<evidence type="ECO:0000313" key="17">
    <source>
        <dbReference type="EMBL" id="PXV65215.1"/>
    </source>
</evidence>
<evidence type="ECO:0000256" key="4">
    <source>
        <dbReference type="ARBA" id="ARBA00022630"/>
    </source>
</evidence>
<dbReference type="PIRSF" id="PIRSF000350">
    <property type="entry name" value="Mercury_reductase_MerA"/>
    <property type="match status" value="1"/>
</dbReference>
<evidence type="ECO:0000256" key="1">
    <source>
        <dbReference type="ARBA" id="ARBA00007532"/>
    </source>
</evidence>
<keyword evidence="8" id="KW-1015">Disulfide bond</keyword>
<evidence type="ECO:0000256" key="7">
    <source>
        <dbReference type="ARBA" id="ARBA00023027"/>
    </source>
</evidence>
<evidence type="ECO:0000256" key="10">
    <source>
        <dbReference type="ARBA" id="ARBA00049187"/>
    </source>
</evidence>
<feature type="binding site" evidence="12">
    <location>
        <position position="53"/>
    </location>
    <ligand>
        <name>FAD</name>
        <dbReference type="ChEBI" id="CHEBI:57692"/>
    </ligand>
</feature>
<evidence type="ECO:0000256" key="6">
    <source>
        <dbReference type="ARBA" id="ARBA00023002"/>
    </source>
</evidence>
<evidence type="ECO:0000256" key="9">
    <source>
        <dbReference type="ARBA" id="ARBA00023284"/>
    </source>
</evidence>
<dbReference type="EC" id="1.8.1.4" evidence="2 14"/>
<dbReference type="InterPro" id="IPR004099">
    <property type="entry name" value="Pyr_nucl-diS_OxRdtase_dimer"/>
</dbReference>
<keyword evidence="7 12" id="KW-0520">NAD</keyword>
<feature type="disulfide bond" description="Redox-active" evidence="13">
    <location>
        <begin position="44"/>
        <end position="49"/>
    </location>
</feature>
<dbReference type="GO" id="GO:0004148">
    <property type="term" value="F:dihydrolipoyl dehydrogenase (NADH) activity"/>
    <property type="evidence" value="ECO:0007669"/>
    <property type="project" value="UniProtKB-EC"/>
</dbReference>
<evidence type="ECO:0000256" key="3">
    <source>
        <dbReference type="ARBA" id="ARBA00016961"/>
    </source>
</evidence>
<dbReference type="InterPro" id="IPR012999">
    <property type="entry name" value="Pyr_OxRdtase_I_AS"/>
</dbReference>
<feature type="binding site" evidence="12">
    <location>
        <position position="207"/>
    </location>
    <ligand>
        <name>NAD(+)</name>
        <dbReference type="ChEBI" id="CHEBI:57540"/>
    </ligand>
</feature>
<evidence type="ECO:0000256" key="13">
    <source>
        <dbReference type="PIRSR" id="PIRSR000350-4"/>
    </source>
</evidence>
<comment type="catalytic activity">
    <reaction evidence="10 14">
        <text>N(6)-[(R)-dihydrolipoyl]-L-lysyl-[protein] + NAD(+) = N(6)-[(R)-lipoyl]-L-lysyl-[protein] + NADH + H(+)</text>
        <dbReference type="Rhea" id="RHEA:15045"/>
        <dbReference type="Rhea" id="RHEA-COMP:10474"/>
        <dbReference type="Rhea" id="RHEA-COMP:10475"/>
        <dbReference type="ChEBI" id="CHEBI:15378"/>
        <dbReference type="ChEBI" id="CHEBI:57540"/>
        <dbReference type="ChEBI" id="CHEBI:57945"/>
        <dbReference type="ChEBI" id="CHEBI:83099"/>
        <dbReference type="ChEBI" id="CHEBI:83100"/>
        <dbReference type="EC" id="1.8.1.4"/>
    </reaction>
</comment>
<keyword evidence="12" id="KW-0547">Nucleotide-binding</keyword>
<dbReference type="PANTHER" id="PTHR22912">
    <property type="entry name" value="DISULFIDE OXIDOREDUCTASE"/>
    <property type="match status" value="1"/>
</dbReference>
<feature type="binding site" evidence="12">
    <location>
        <begin position="184"/>
        <end position="191"/>
    </location>
    <ligand>
        <name>NAD(+)</name>
        <dbReference type="ChEBI" id="CHEBI:57540"/>
    </ligand>
</feature>
<dbReference type="Gene3D" id="3.30.390.30">
    <property type="match status" value="1"/>
</dbReference>
<name>A0A318E2F1_9GAMM</name>
<dbReference type="FunFam" id="3.30.390.30:FF:000001">
    <property type="entry name" value="Dihydrolipoyl dehydrogenase"/>
    <property type="match status" value="1"/>
</dbReference>
<dbReference type="Gene3D" id="3.50.50.60">
    <property type="entry name" value="FAD/NAD(P)-binding domain"/>
    <property type="match status" value="2"/>
</dbReference>
<evidence type="ECO:0000256" key="8">
    <source>
        <dbReference type="ARBA" id="ARBA00023157"/>
    </source>
</evidence>
<organism evidence="17 18">
    <name type="scientific">Sinimarinibacterium flocculans</name>
    <dbReference type="NCBI Taxonomy" id="985250"/>
    <lineage>
        <taxon>Bacteria</taxon>
        <taxon>Pseudomonadati</taxon>
        <taxon>Pseudomonadota</taxon>
        <taxon>Gammaproteobacteria</taxon>
        <taxon>Nevskiales</taxon>
        <taxon>Nevskiaceae</taxon>
        <taxon>Sinimarinibacterium</taxon>
    </lineage>
</organism>
<feature type="binding site" evidence="12">
    <location>
        <begin position="148"/>
        <end position="150"/>
    </location>
    <ligand>
        <name>FAD</name>
        <dbReference type="ChEBI" id="CHEBI:57692"/>
    </ligand>
</feature>
<protein>
    <recommendedName>
        <fullName evidence="3 14">Dihydrolipoyl dehydrogenase</fullName>
        <ecNumber evidence="2 14">1.8.1.4</ecNumber>
    </recommendedName>
</protein>
<evidence type="ECO:0000256" key="11">
    <source>
        <dbReference type="PIRSR" id="PIRSR000350-2"/>
    </source>
</evidence>
<feature type="domain" description="FAD/NAD(P)-binding" evidence="16">
    <location>
        <begin position="8"/>
        <end position="330"/>
    </location>
</feature>
<dbReference type="InterPro" id="IPR001100">
    <property type="entry name" value="Pyr_nuc-diS_OxRdtase"/>
</dbReference>
<dbReference type="InterPro" id="IPR023753">
    <property type="entry name" value="FAD/NAD-binding_dom"/>
</dbReference>
<dbReference type="RefSeq" id="WP_110266258.1">
    <property type="nucleotide sequence ID" value="NZ_CAKZQT010000018.1"/>
</dbReference>
<evidence type="ECO:0000313" key="18">
    <source>
        <dbReference type="Proteomes" id="UP000248330"/>
    </source>
</evidence>
<dbReference type="InterPro" id="IPR036188">
    <property type="entry name" value="FAD/NAD-bd_sf"/>
</dbReference>
<evidence type="ECO:0000256" key="2">
    <source>
        <dbReference type="ARBA" id="ARBA00012608"/>
    </source>
</evidence>
<dbReference type="PRINTS" id="PR00411">
    <property type="entry name" value="PNDRDTASEI"/>
</dbReference>
<accession>A0A318E2F1</accession>
<dbReference type="GO" id="GO:0050660">
    <property type="term" value="F:flavin adenine dinucleotide binding"/>
    <property type="evidence" value="ECO:0007669"/>
    <property type="project" value="InterPro"/>
</dbReference>
<dbReference type="Pfam" id="PF07992">
    <property type="entry name" value="Pyr_redox_2"/>
    <property type="match status" value="1"/>
</dbReference>
<comment type="miscellaneous">
    <text evidence="14">The active site is a redox-active disulfide bond.</text>
</comment>
<dbReference type="PROSITE" id="PS00076">
    <property type="entry name" value="PYRIDINE_REDOX_1"/>
    <property type="match status" value="1"/>
</dbReference>
<evidence type="ECO:0000259" key="16">
    <source>
        <dbReference type="Pfam" id="PF07992"/>
    </source>
</evidence>
<reference evidence="17 18" key="1">
    <citation type="submission" date="2018-04" db="EMBL/GenBank/DDBJ databases">
        <title>Genomic Encyclopedia of Type Strains, Phase IV (KMG-IV): sequencing the most valuable type-strain genomes for metagenomic binning, comparative biology and taxonomic classification.</title>
        <authorList>
            <person name="Goeker M."/>
        </authorList>
    </citation>
    <scope>NUCLEOTIDE SEQUENCE [LARGE SCALE GENOMIC DNA]</scope>
    <source>
        <strain evidence="17 18">DSM 104150</strain>
    </source>
</reference>
<keyword evidence="9 14" id="KW-0676">Redox-active center</keyword>
<dbReference type="Pfam" id="PF02852">
    <property type="entry name" value="Pyr_redox_dim"/>
    <property type="match status" value="1"/>
</dbReference>
<feature type="binding site" evidence="12">
    <location>
        <begin position="321"/>
        <end position="324"/>
    </location>
    <ligand>
        <name>FAD</name>
        <dbReference type="ChEBI" id="CHEBI:57692"/>
    </ligand>
</feature>
<comment type="similarity">
    <text evidence="1 14">Belongs to the class-I pyridine nucleotide-disulfide oxidoreductase family.</text>
</comment>
<dbReference type="InterPro" id="IPR006258">
    <property type="entry name" value="Lipoamide_DH"/>
</dbReference>
<keyword evidence="18" id="KW-1185">Reference proteome</keyword>
<dbReference type="NCBIfam" id="TIGR01350">
    <property type="entry name" value="lipoamide_DH"/>
    <property type="match status" value="1"/>
</dbReference>
<evidence type="ECO:0000256" key="5">
    <source>
        <dbReference type="ARBA" id="ARBA00022827"/>
    </source>
</evidence>
<keyword evidence="6 14" id="KW-0560">Oxidoreductase</keyword>